<protein>
    <submittedName>
        <fullName evidence="3">Uncharacterized protein</fullName>
    </submittedName>
</protein>
<sequence length="195" mass="21609">MSLLARPALRWPALIGLWALAGAVLWILLVQVFLLALNPFCHLRRPGLSRVEVVSVDRNADSQITDFVTARRGEETRVLTLGKAEAAELREHDEVWILDAWYADNLRPTQFLLTPLRILLEYPILLLLPVAFGLWRVRKARQAADAEPPPPVRRTFTDDFHLRAQRFAKPEAGDSPGAKASPSDDPGPPPAGSGA</sequence>
<name>A0A936K6R9_9BACT</name>
<evidence type="ECO:0000256" key="2">
    <source>
        <dbReference type="SAM" id="Phobius"/>
    </source>
</evidence>
<comment type="caution">
    <text evidence="3">The sequence shown here is derived from an EMBL/GenBank/DDBJ whole genome shotgun (WGS) entry which is preliminary data.</text>
</comment>
<keyword evidence="2" id="KW-0472">Membrane</keyword>
<feature type="transmembrane region" description="Helical" evidence="2">
    <location>
        <begin position="116"/>
        <end position="135"/>
    </location>
</feature>
<evidence type="ECO:0000313" key="3">
    <source>
        <dbReference type="EMBL" id="MBK8573396.1"/>
    </source>
</evidence>
<evidence type="ECO:0000313" key="4">
    <source>
        <dbReference type="Proteomes" id="UP000709959"/>
    </source>
</evidence>
<proteinExistence type="predicted"/>
<feature type="region of interest" description="Disordered" evidence="1">
    <location>
        <begin position="165"/>
        <end position="195"/>
    </location>
</feature>
<feature type="transmembrane region" description="Helical" evidence="2">
    <location>
        <begin position="12"/>
        <end position="37"/>
    </location>
</feature>
<organism evidence="3 4">
    <name type="scientific">Candidatus Geothrix odensensis</name>
    <dbReference type="NCBI Taxonomy" id="2954440"/>
    <lineage>
        <taxon>Bacteria</taxon>
        <taxon>Pseudomonadati</taxon>
        <taxon>Acidobacteriota</taxon>
        <taxon>Holophagae</taxon>
        <taxon>Holophagales</taxon>
        <taxon>Holophagaceae</taxon>
        <taxon>Geothrix</taxon>
    </lineage>
</organism>
<evidence type="ECO:0000256" key="1">
    <source>
        <dbReference type="SAM" id="MobiDB-lite"/>
    </source>
</evidence>
<feature type="compositionally biased region" description="Pro residues" evidence="1">
    <location>
        <begin position="185"/>
        <end position="195"/>
    </location>
</feature>
<keyword evidence="2" id="KW-0812">Transmembrane</keyword>
<keyword evidence="2" id="KW-1133">Transmembrane helix</keyword>
<gene>
    <name evidence="3" type="ORF">IPN91_12310</name>
</gene>
<dbReference type="EMBL" id="JADKCH010000017">
    <property type="protein sequence ID" value="MBK8573396.1"/>
    <property type="molecule type" value="Genomic_DNA"/>
</dbReference>
<accession>A0A936K6R9</accession>
<dbReference type="Proteomes" id="UP000709959">
    <property type="component" value="Unassembled WGS sequence"/>
</dbReference>
<dbReference type="AlphaFoldDB" id="A0A936K6R9"/>
<reference evidence="3 4" key="1">
    <citation type="submission" date="2020-10" db="EMBL/GenBank/DDBJ databases">
        <title>Connecting structure to function with the recovery of over 1000 high-quality activated sludge metagenome-assembled genomes encoding full-length rRNA genes using long-read sequencing.</title>
        <authorList>
            <person name="Singleton C.M."/>
            <person name="Petriglieri F."/>
            <person name="Kristensen J.M."/>
            <person name="Kirkegaard R.H."/>
            <person name="Michaelsen T.Y."/>
            <person name="Andersen M.H."/>
            <person name="Karst S.M."/>
            <person name="Dueholm M.S."/>
            <person name="Nielsen P.H."/>
            <person name="Albertsen M."/>
        </authorList>
    </citation>
    <scope>NUCLEOTIDE SEQUENCE [LARGE SCALE GENOMIC DNA]</scope>
    <source>
        <strain evidence="3">OdNE_18-Q3-R46-58_MAXAC.008</strain>
    </source>
</reference>